<dbReference type="CDD" id="cd03424">
    <property type="entry name" value="NUDIX_ADPRase_Nudt5_UGPPase_Nudt14"/>
    <property type="match status" value="1"/>
</dbReference>
<evidence type="ECO:0000259" key="3">
    <source>
        <dbReference type="PROSITE" id="PS51462"/>
    </source>
</evidence>
<proteinExistence type="predicted"/>
<dbReference type="InterPro" id="IPR023210">
    <property type="entry name" value="NADP_OxRdtase_dom"/>
</dbReference>
<comment type="cofactor">
    <cofactor evidence="1">
        <name>Mg(2+)</name>
        <dbReference type="ChEBI" id="CHEBI:18420"/>
    </cofactor>
</comment>
<dbReference type="InterPro" id="IPR015797">
    <property type="entry name" value="NUDIX_hydrolase-like_dom_sf"/>
</dbReference>
<dbReference type="GO" id="GO:0080041">
    <property type="term" value="F:ADP-ribose pyrophosphohydrolase activity"/>
    <property type="evidence" value="ECO:0007669"/>
    <property type="project" value="TreeGrafter"/>
</dbReference>
<dbReference type="GO" id="GO:0016491">
    <property type="term" value="F:oxidoreductase activity"/>
    <property type="evidence" value="ECO:0007669"/>
    <property type="project" value="InterPro"/>
</dbReference>
<feature type="domain" description="Nudix hydrolase" evidence="3">
    <location>
        <begin position="98"/>
        <end position="262"/>
    </location>
</feature>
<evidence type="ECO:0000256" key="2">
    <source>
        <dbReference type="ARBA" id="ARBA00022801"/>
    </source>
</evidence>
<dbReference type="SUPFAM" id="SSF55811">
    <property type="entry name" value="Nudix"/>
    <property type="match status" value="1"/>
</dbReference>
<gene>
    <name evidence="4" type="ORF">ACOF00016_LOCUS2464</name>
</gene>
<dbReference type="Gene3D" id="3.20.20.100">
    <property type="entry name" value="NADP-dependent oxidoreductase domain"/>
    <property type="match status" value="1"/>
</dbReference>
<reference evidence="4" key="1">
    <citation type="submission" date="2021-01" db="EMBL/GenBank/DDBJ databases">
        <authorList>
            <person name="Corre E."/>
            <person name="Pelletier E."/>
            <person name="Niang G."/>
            <person name="Scheremetjew M."/>
            <person name="Finn R."/>
            <person name="Kale V."/>
            <person name="Holt S."/>
            <person name="Cochrane G."/>
            <person name="Meng A."/>
            <person name="Brown T."/>
            <person name="Cohen L."/>
        </authorList>
    </citation>
    <scope>NUCLEOTIDE SEQUENCE</scope>
    <source>
        <strain evidence="4">CCMP127</strain>
    </source>
</reference>
<dbReference type="AlphaFoldDB" id="A0A7S3P4I3"/>
<protein>
    <recommendedName>
        <fullName evidence="3">Nudix hydrolase domain-containing protein</fullName>
    </recommendedName>
</protein>
<accession>A0A7S3P4I3</accession>
<organism evidence="4">
    <name type="scientific">Amphora coffeiformis</name>
    <dbReference type="NCBI Taxonomy" id="265554"/>
    <lineage>
        <taxon>Eukaryota</taxon>
        <taxon>Sar</taxon>
        <taxon>Stramenopiles</taxon>
        <taxon>Ochrophyta</taxon>
        <taxon>Bacillariophyta</taxon>
        <taxon>Bacillariophyceae</taxon>
        <taxon>Bacillariophycidae</taxon>
        <taxon>Thalassiophysales</taxon>
        <taxon>Catenulaceae</taxon>
        <taxon>Amphora</taxon>
    </lineage>
</organism>
<dbReference type="EMBL" id="HBIM01002816">
    <property type="protein sequence ID" value="CAE0404312.1"/>
    <property type="molecule type" value="Transcribed_RNA"/>
</dbReference>
<dbReference type="GO" id="GO:0019693">
    <property type="term" value="P:ribose phosphate metabolic process"/>
    <property type="evidence" value="ECO:0007669"/>
    <property type="project" value="TreeGrafter"/>
</dbReference>
<dbReference type="Pfam" id="PF00248">
    <property type="entry name" value="Aldo_ket_red"/>
    <property type="match status" value="1"/>
</dbReference>
<dbReference type="InterPro" id="IPR018170">
    <property type="entry name" value="Aldo/ket_reductase_CS"/>
</dbReference>
<dbReference type="InterPro" id="IPR036812">
    <property type="entry name" value="NAD(P)_OxRdtase_dom_sf"/>
</dbReference>
<evidence type="ECO:0000313" key="4">
    <source>
        <dbReference type="EMBL" id="CAE0404312.1"/>
    </source>
</evidence>
<sequence length="373" mass="40807">MSTLSFPFRGRQVPVTVASSVPAEHAVAALQSQPFQTWYQRCEQSGSSSDKHLEIHSVEIQSVDMFGARKVGFIKIKSDCTLTDTSGETVRLPGICFLRGNAVTILVALFCQDEQYALLVEQPRVPIGQVSCLELPAGMMDDDTQSVTGIAVQEIREECGIEIEASSLVDLSDLALQAPVRQGHLPMAAIPHSPGGCDEFCRYLYTEKRVTNAELEAMRGRLQGLRDHGEHIVLRVVTMDEVWSLSGDAKAMIALFLSQQLRKQGRLASPGGLATPLTPEPKLTLNNGIKIPQLAFGLYKVPDTVEGEAIILNAIRAGYRHFDGAAFYKNEQTLGRALRQSGLPRKAFLSPAKCGMMLSRAVVMLSRLVSRKL</sequence>
<name>A0A7S3P4I3_9STRA</name>
<dbReference type="InterPro" id="IPR000086">
    <property type="entry name" value="NUDIX_hydrolase_dom"/>
</dbReference>
<dbReference type="PROSITE" id="PS00798">
    <property type="entry name" value="ALDOKETO_REDUCTASE_1"/>
    <property type="match status" value="1"/>
</dbReference>
<evidence type="ECO:0000256" key="1">
    <source>
        <dbReference type="ARBA" id="ARBA00001946"/>
    </source>
</evidence>
<dbReference type="SUPFAM" id="SSF51430">
    <property type="entry name" value="NAD(P)-linked oxidoreductase"/>
    <property type="match status" value="1"/>
</dbReference>
<dbReference type="PANTHER" id="PTHR11839">
    <property type="entry name" value="UDP/ADP-SUGAR PYROPHOSPHATASE"/>
    <property type="match status" value="1"/>
</dbReference>
<keyword evidence="2" id="KW-0378">Hydrolase</keyword>
<dbReference type="PANTHER" id="PTHR11839:SF18">
    <property type="entry name" value="NUDIX HYDROLASE DOMAIN-CONTAINING PROTEIN"/>
    <property type="match status" value="1"/>
</dbReference>
<dbReference type="GO" id="GO:0080042">
    <property type="term" value="F:ADP-glucose pyrophosphohydrolase activity"/>
    <property type="evidence" value="ECO:0007669"/>
    <property type="project" value="TreeGrafter"/>
</dbReference>
<dbReference type="Gene3D" id="3.90.79.10">
    <property type="entry name" value="Nucleoside Triphosphate Pyrophosphohydrolase"/>
    <property type="match status" value="1"/>
</dbReference>
<dbReference type="GO" id="GO:0006753">
    <property type="term" value="P:nucleoside phosphate metabolic process"/>
    <property type="evidence" value="ECO:0007669"/>
    <property type="project" value="TreeGrafter"/>
</dbReference>
<dbReference type="PROSITE" id="PS51462">
    <property type="entry name" value="NUDIX"/>
    <property type="match status" value="1"/>
</dbReference>